<keyword evidence="9" id="KW-1185">Reference proteome</keyword>
<protein>
    <submittedName>
        <fullName evidence="8">Serine/threonine protein kinase</fullName>
    </submittedName>
</protein>
<evidence type="ECO:0000256" key="2">
    <source>
        <dbReference type="ARBA" id="ARBA00022741"/>
    </source>
</evidence>
<dbReference type="InterPro" id="IPR050660">
    <property type="entry name" value="NEK_Ser/Thr_kinase"/>
</dbReference>
<dbReference type="CDD" id="cd00180">
    <property type="entry name" value="PKc"/>
    <property type="match status" value="1"/>
</dbReference>
<dbReference type="PROSITE" id="PS50053">
    <property type="entry name" value="UBIQUITIN_2"/>
    <property type="match status" value="2"/>
</dbReference>
<dbReference type="Proteomes" id="UP000223968">
    <property type="component" value="Unassembled WGS sequence"/>
</dbReference>
<feature type="compositionally biased region" description="Polar residues" evidence="5">
    <location>
        <begin position="387"/>
        <end position="400"/>
    </location>
</feature>
<evidence type="ECO:0000256" key="1">
    <source>
        <dbReference type="ARBA" id="ARBA00022679"/>
    </source>
</evidence>
<feature type="region of interest" description="Disordered" evidence="5">
    <location>
        <begin position="478"/>
        <end position="535"/>
    </location>
</feature>
<comment type="caution">
    <text evidence="8">The sequence shown here is derived from an EMBL/GenBank/DDBJ whole genome shotgun (WGS) entry which is preliminary data.</text>
</comment>
<evidence type="ECO:0000256" key="3">
    <source>
        <dbReference type="ARBA" id="ARBA00022777"/>
    </source>
</evidence>
<dbReference type="InterPro" id="IPR000719">
    <property type="entry name" value="Prot_kinase_dom"/>
</dbReference>
<name>A0A2B7WHE4_9EURO</name>
<dbReference type="Gene3D" id="1.10.510.10">
    <property type="entry name" value="Transferase(Phosphotransferase) domain 1"/>
    <property type="match status" value="1"/>
</dbReference>
<dbReference type="InterPro" id="IPR019956">
    <property type="entry name" value="Ubiquitin_dom"/>
</dbReference>
<keyword evidence="2" id="KW-0547">Nucleotide-binding</keyword>
<gene>
    <name evidence="8" type="ORF">AJ79_08773</name>
</gene>
<accession>A0A2B7WHE4</accession>
<feature type="domain" description="Ubiquitin-like" evidence="7">
    <location>
        <begin position="619"/>
        <end position="692"/>
    </location>
</feature>
<evidence type="ECO:0000259" key="7">
    <source>
        <dbReference type="PROSITE" id="PS50053"/>
    </source>
</evidence>
<dbReference type="InterPro" id="IPR029071">
    <property type="entry name" value="Ubiquitin-like_domsf"/>
</dbReference>
<dbReference type="GO" id="GO:0005524">
    <property type="term" value="F:ATP binding"/>
    <property type="evidence" value="ECO:0007669"/>
    <property type="project" value="UniProtKB-KW"/>
</dbReference>
<evidence type="ECO:0000259" key="6">
    <source>
        <dbReference type="PROSITE" id="PS50011"/>
    </source>
</evidence>
<evidence type="ECO:0000313" key="8">
    <source>
        <dbReference type="EMBL" id="PGG98753.1"/>
    </source>
</evidence>
<feature type="compositionally biased region" description="Polar residues" evidence="5">
    <location>
        <begin position="359"/>
        <end position="368"/>
    </location>
</feature>
<feature type="compositionally biased region" description="Basic and acidic residues" evidence="5">
    <location>
        <begin position="482"/>
        <end position="492"/>
    </location>
</feature>
<evidence type="ECO:0000256" key="4">
    <source>
        <dbReference type="ARBA" id="ARBA00022840"/>
    </source>
</evidence>
<dbReference type="Gene3D" id="3.10.20.90">
    <property type="entry name" value="Phosphatidylinositol 3-kinase Catalytic Subunit, Chain A, domain 1"/>
    <property type="match status" value="2"/>
</dbReference>
<dbReference type="PANTHER" id="PTHR43671">
    <property type="entry name" value="SERINE/THREONINE-PROTEIN KINASE NEK"/>
    <property type="match status" value="1"/>
</dbReference>
<feature type="domain" description="Ubiquitin-like" evidence="7">
    <location>
        <begin position="539"/>
        <end position="614"/>
    </location>
</feature>
<reference evidence="8 9" key="1">
    <citation type="submission" date="2017-10" db="EMBL/GenBank/DDBJ databases">
        <title>Comparative genomics in systemic dimorphic fungi from Ajellomycetaceae.</title>
        <authorList>
            <person name="Munoz J.F."/>
            <person name="Mcewen J.G."/>
            <person name="Clay O.K."/>
            <person name="Cuomo C.A."/>
        </authorList>
    </citation>
    <scope>NUCLEOTIDE SEQUENCE [LARGE SCALE GENOMIC DNA]</scope>
    <source>
        <strain evidence="8 9">UAMH5409</strain>
    </source>
</reference>
<keyword evidence="4" id="KW-0067">ATP-binding</keyword>
<feature type="compositionally biased region" description="Basic and acidic residues" evidence="5">
    <location>
        <begin position="410"/>
        <end position="431"/>
    </location>
</feature>
<dbReference type="Pfam" id="PF00069">
    <property type="entry name" value="Pkinase"/>
    <property type="match status" value="1"/>
</dbReference>
<dbReference type="SUPFAM" id="SSF54236">
    <property type="entry name" value="Ubiquitin-like"/>
    <property type="match status" value="2"/>
</dbReference>
<dbReference type="PROSITE" id="PS50011">
    <property type="entry name" value="PROTEIN_KINASE_DOM"/>
    <property type="match status" value="1"/>
</dbReference>
<feature type="compositionally biased region" description="Basic residues" evidence="5">
    <location>
        <begin position="521"/>
        <end position="531"/>
    </location>
</feature>
<proteinExistence type="predicted"/>
<keyword evidence="8" id="KW-0723">Serine/threonine-protein kinase</keyword>
<dbReference type="PANTHER" id="PTHR43671:SF106">
    <property type="entry name" value="NIMA-LIKE KINASE"/>
    <property type="match status" value="1"/>
</dbReference>
<dbReference type="PROSITE" id="PS00108">
    <property type="entry name" value="PROTEIN_KINASE_ST"/>
    <property type="match status" value="1"/>
</dbReference>
<evidence type="ECO:0000313" key="9">
    <source>
        <dbReference type="Proteomes" id="UP000223968"/>
    </source>
</evidence>
<dbReference type="EMBL" id="PDNB01000218">
    <property type="protein sequence ID" value="PGG98753.1"/>
    <property type="molecule type" value="Genomic_DNA"/>
</dbReference>
<dbReference type="AlphaFoldDB" id="A0A2B7WHE4"/>
<feature type="domain" description="Protein kinase" evidence="6">
    <location>
        <begin position="43"/>
        <end position="318"/>
    </location>
</feature>
<dbReference type="SUPFAM" id="SSF56112">
    <property type="entry name" value="Protein kinase-like (PK-like)"/>
    <property type="match status" value="1"/>
</dbReference>
<evidence type="ECO:0000256" key="5">
    <source>
        <dbReference type="SAM" id="MobiDB-lite"/>
    </source>
</evidence>
<dbReference type="InterPro" id="IPR008271">
    <property type="entry name" value="Ser/Thr_kinase_AS"/>
</dbReference>
<dbReference type="SMART" id="SM00220">
    <property type="entry name" value="S_TKc"/>
    <property type="match status" value="1"/>
</dbReference>
<dbReference type="InterPro" id="IPR000626">
    <property type="entry name" value="Ubiquitin-like_dom"/>
</dbReference>
<keyword evidence="3 8" id="KW-0418">Kinase</keyword>
<dbReference type="Pfam" id="PF00240">
    <property type="entry name" value="ubiquitin"/>
    <property type="match status" value="2"/>
</dbReference>
<dbReference type="InterPro" id="IPR011009">
    <property type="entry name" value="Kinase-like_dom_sf"/>
</dbReference>
<dbReference type="SMART" id="SM00213">
    <property type="entry name" value="UBQ"/>
    <property type="match status" value="2"/>
</dbReference>
<dbReference type="STRING" id="1447875.A0A2B7WHE4"/>
<dbReference type="CDD" id="cd17039">
    <property type="entry name" value="Ubl_ubiquitin_like"/>
    <property type="match status" value="2"/>
</dbReference>
<sequence>MARISDLDHCRLEAIVRPDCIIESHEVSDAARGWRRHPITKVWRTQRILGRGGSGEVHLQTLDSDIKTTRTLKVILTRELTRSTADFQRELAAIIEFQKPKYRDAAVFVEFFGWFQNDAALFLAMEYMPLGDLEQNLREIEVQPAHEGSALSEEETQEVSRQILEGLNIMHAEGFAHRDLKPQNVFVVRKHPQWWVKLGDFGLSKRQTGQTTFRTQAGTQEYMAPELFHYVPDLDMESGGYTSAVDLWGLGCIIYRIITGAIPFPSLLLLRNYCLDALKVPLILPPSMGRARGFVEALLQPSPAKRPSAAAALALQWLTDRSSPNIGLQHIQSSISSMSIVSSQDGGYITASHKGLMSSYSNSTMRPTQQEHKQSLSQPSALTSSSGIGSTKSAFPNSADTHQHTTKPSKPGESRKSEQRGNNKSWRDRVFQSKWISTAKKEPRLEARDNSDDVPVIAEAVPVRLSKHSANDSIKAFSAGDRQADGQRHTSVDHSFGTQHIDSSKSGKPDIISARQVSKSPQRKPLTRTRTTRPVGEQASIEIRTLVGKSFYVNSYVTDTVQKMKRTVYEKELVPPDTYRLYFRGKELMDEVTLETYGISSGAVIHLAQKARKPEPGILEVKMLSGELFRIPFKPTDKVYDIKYRLMEREGFPVDQQVLVFKDSRLEDHLSVGEYGIQESPYIFLVLKQRET</sequence>
<dbReference type="GO" id="GO:0004674">
    <property type="term" value="F:protein serine/threonine kinase activity"/>
    <property type="evidence" value="ECO:0007669"/>
    <property type="project" value="UniProtKB-KW"/>
</dbReference>
<keyword evidence="1" id="KW-0808">Transferase</keyword>
<feature type="region of interest" description="Disordered" evidence="5">
    <location>
        <begin position="359"/>
        <end position="431"/>
    </location>
</feature>
<organism evidence="8 9">
    <name type="scientific">Helicocarpus griseus UAMH5409</name>
    <dbReference type="NCBI Taxonomy" id="1447875"/>
    <lineage>
        <taxon>Eukaryota</taxon>
        <taxon>Fungi</taxon>
        <taxon>Dikarya</taxon>
        <taxon>Ascomycota</taxon>
        <taxon>Pezizomycotina</taxon>
        <taxon>Eurotiomycetes</taxon>
        <taxon>Eurotiomycetidae</taxon>
        <taxon>Onygenales</taxon>
        <taxon>Ajellomycetaceae</taxon>
        <taxon>Helicocarpus</taxon>
    </lineage>
</organism>
<dbReference type="PRINTS" id="PR00348">
    <property type="entry name" value="UBIQUITIN"/>
</dbReference>
<dbReference type="OrthoDB" id="4186251at2759"/>
<feature type="compositionally biased region" description="Low complexity" evidence="5">
    <location>
        <begin position="375"/>
        <end position="386"/>
    </location>
</feature>